<dbReference type="Pfam" id="PF13628">
    <property type="entry name" value="DUF4142"/>
    <property type="match status" value="1"/>
</dbReference>
<dbReference type="EMBL" id="BMQA01000007">
    <property type="protein sequence ID" value="GGJ16210.1"/>
    <property type="molecule type" value="Genomic_DNA"/>
</dbReference>
<protein>
    <recommendedName>
        <fullName evidence="2">DUF4142 domain-containing protein</fullName>
    </recommendedName>
</protein>
<feature type="compositionally biased region" description="Pro residues" evidence="1">
    <location>
        <begin position="251"/>
        <end position="271"/>
    </location>
</feature>
<evidence type="ECO:0000313" key="4">
    <source>
        <dbReference type="Proteomes" id="UP000657574"/>
    </source>
</evidence>
<comment type="caution">
    <text evidence="3">The sequence shown here is derived from an EMBL/GenBank/DDBJ whole genome shotgun (WGS) entry which is preliminary data.</text>
</comment>
<accession>A0A917KKX2</accession>
<evidence type="ECO:0000313" key="3">
    <source>
        <dbReference type="EMBL" id="GGJ16210.1"/>
    </source>
</evidence>
<reference evidence="3" key="1">
    <citation type="journal article" date="2014" name="Int. J. Syst. Evol. Microbiol.">
        <title>Complete genome sequence of Corynebacterium casei LMG S-19264T (=DSM 44701T), isolated from a smear-ripened cheese.</title>
        <authorList>
            <consortium name="US DOE Joint Genome Institute (JGI-PGF)"/>
            <person name="Walter F."/>
            <person name="Albersmeier A."/>
            <person name="Kalinowski J."/>
            <person name="Ruckert C."/>
        </authorList>
    </citation>
    <scope>NUCLEOTIDE SEQUENCE</scope>
    <source>
        <strain evidence="3">JCM 3086</strain>
    </source>
</reference>
<proteinExistence type="predicted"/>
<feature type="domain" description="DUF4142" evidence="2">
    <location>
        <begin position="70"/>
        <end position="201"/>
    </location>
</feature>
<organism evidence="3 4">
    <name type="scientific">Streptomyces brasiliensis</name>
    <dbReference type="NCBI Taxonomy" id="1954"/>
    <lineage>
        <taxon>Bacteria</taxon>
        <taxon>Bacillati</taxon>
        <taxon>Actinomycetota</taxon>
        <taxon>Actinomycetes</taxon>
        <taxon>Kitasatosporales</taxon>
        <taxon>Streptomycetaceae</taxon>
        <taxon>Streptomyces</taxon>
    </lineage>
</organism>
<evidence type="ECO:0000259" key="2">
    <source>
        <dbReference type="Pfam" id="PF13628"/>
    </source>
</evidence>
<evidence type="ECO:0000256" key="1">
    <source>
        <dbReference type="SAM" id="MobiDB-lite"/>
    </source>
</evidence>
<dbReference type="PANTHER" id="PTHR38593:SF1">
    <property type="entry name" value="BLR2558 PROTEIN"/>
    <property type="match status" value="1"/>
</dbReference>
<dbReference type="PANTHER" id="PTHR38593">
    <property type="entry name" value="BLR2558 PROTEIN"/>
    <property type="match status" value="1"/>
</dbReference>
<feature type="region of interest" description="Disordered" evidence="1">
    <location>
        <begin position="219"/>
        <end position="271"/>
    </location>
</feature>
<reference evidence="3" key="2">
    <citation type="submission" date="2020-09" db="EMBL/GenBank/DDBJ databases">
        <authorList>
            <person name="Sun Q."/>
            <person name="Ohkuma M."/>
        </authorList>
    </citation>
    <scope>NUCLEOTIDE SEQUENCE</scope>
    <source>
        <strain evidence="3">JCM 3086</strain>
    </source>
</reference>
<keyword evidence="4" id="KW-1185">Reference proteome</keyword>
<dbReference type="AlphaFoldDB" id="A0A917KKX2"/>
<dbReference type="InterPro" id="IPR025419">
    <property type="entry name" value="DUF4142"/>
</dbReference>
<gene>
    <name evidence="3" type="ORF">GCM10010121_028620</name>
</gene>
<name>A0A917KKX2_9ACTN</name>
<dbReference type="Proteomes" id="UP000657574">
    <property type="component" value="Unassembled WGS sequence"/>
</dbReference>
<sequence>MAEPLSGGMYDRAGGTVRFSRNVAGTLFVGGALTLTLASLAYPSMLGLTTVSSSPSRVIAQTRWGPLTEADRDFVVKVRAAGLWEYPVGQMALKKGTSKGVLVAGQHLVSGHAALDATCRKIAPQLNIAIPNQPSPQQQGFISTLNADSGKKFDTDFANILRVTHGQIFNTVAKIRSTTQNTLVRALADQANTTVLDHITVMEKTGLVDFGQVLFQETTPPKLSAKDMTPPAPAPGRPQVVLTPPAGGDPGDPPADTPGSSPVPSPSPTIG</sequence>